<dbReference type="PANTHER" id="PTHR30532:SF1">
    <property type="entry name" value="IRON(3+)-HYDROXAMATE-BINDING PROTEIN FHUD"/>
    <property type="match status" value="1"/>
</dbReference>
<dbReference type="Pfam" id="PF01497">
    <property type="entry name" value="Peripla_BP_2"/>
    <property type="match status" value="1"/>
</dbReference>
<feature type="region of interest" description="Disordered" evidence="4">
    <location>
        <begin position="36"/>
        <end position="67"/>
    </location>
</feature>
<dbReference type="PROSITE" id="PS51318">
    <property type="entry name" value="TAT"/>
    <property type="match status" value="1"/>
</dbReference>
<dbReference type="PATRIC" id="fig|1705562.3.peg.3889"/>
<keyword evidence="3" id="KW-0732">Signal</keyword>
<feature type="domain" description="Fe/B12 periplasmic-binding" evidence="5">
    <location>
        <begin position="92"/>
        <end position="356"/>
    </location>
</feature>
<organism evidence="6 7">
    <name type="scientific">Haloarcula rubripromontorii</name>
    <dbReference type="NCBI Taxonomy" id="1705562"/>
    <lineage>
        <taxon>Archaea</taxon>
        <taxon>Methanobacteriati</taxon>
        <taxon>Methanobacteriota</taxon>
        <taxon>Stenosarchaea group</taxon>
        <taxon>Halobacteria</taxon>
        <taxon>Halobacteriales</taxon>
        <taxon>Haloarculaceae</taxon>
        <taxon>Haloarcula</taxon>
    </lineage>
</organism>
<proteinExistence type="predicted"/>
<accession>A0A0M9AH82</accession>
<sequence length="401" mass="44644">MTDPDSTACQRPTRRDIVKSGGALALGGLFAGCLSDSGQESSAAESNDTPTDTGAGGTETAPATSNEAYSVTMEPVGTVEFDSVPETIAPFTADYIDMLVALGHGDAVQSIWYRGRYKTLHYEELDGVSIDLDGLTQLWNDGVSKEPFYEMDADLHLIDPNALIDWLGAWDQSDLTEIRENVAPFIGNLIFRQTDDWHDYRYYSLYEAFEKVAAMVQEQARFEAIRSIHDELVETVQARLPAPADRPNAALVFAGEEPEEFTPYRISGNGANKEHFQTLGISDAFADTGVEGYSGSESLDYETLIEIDPDSLLLRYHREGKTREEFENSVLAYMKDHEVGSQLRAVQNDRVFRGGPIYTGPLHNLFMIERYAKAYFPDEFTETHLFDRAHLAEIITEGISE</sequence>
<evidence type="ECO:0000313" key="7">
    <source>
        <dbReference type="Proteomes" id="UP000037729"/>
    </source>
</evidence>
<comment type="caution">
    <text evidence="6">The sequence shown here is derived from an EMBL/GenBank/DDBJ whole genome shotgun (WGS) entry which is preliminary data.</text>
</comment>
<keyword evidence="2" id="KW-0813">Transport</keyword>
<dbReference type="AlphaFoldDB" id="A0A0M9AH82"/>
<dbReference type="Proteomes" id="UP000037729">
    <property type="component" value="Unassembled WGS sequence"/>
</dbReference>
<dbReference type="RefSeq" id="WP_053969611.1">
    <property type="nucleotide sequence ID" value="NZ_LIUF01000012.1"/>
</dbReference>
<dbReference type="EMBL" id="LIUF01000012">
    <property type="protein sequence ID" value="KOX91388.1"/>
    <property type="molecule type" value="Genomic_DNA"/>
</dbReference>
<evidence type="ECO:0000256" key="1">
    <source>
        <dbReference type="ARBA" id="ARBA00004196"/>
    </source>
</evidence>
<evidence type="ECO:0000256" key="2">
    <source>
        <dbReference type="ARBA" id="ARBA00022448"/>
    </source>
</evidence>
<dbReference type="InterPro" id="IPR051313">
    <property type="entry name" value="Bact_iron-sidero_bind"/>
</dbReference>
<reference evidence="6 7" key="1">
    <citation type="submission" date="2015-08" db="EMBL/GenBank/DDBJ databases">
        <title>Genomes of Isolates from Cabo Rojo, PR.</title>
        <authorList>
            <person name="Sanchez-Nieves R.L."/>
            <person name="Montalvo-Rodriguez R."/>
        </authorList>
    </citation>
    <scope>NUCLEOTIDE SEQUENCE [LARGE SCALE GENOMIC DNA]</scope>
    <source>
        <strain evidence="6 7">SL3</strain>
    </source>
</reference>
<name>A0A0M9AH82_9EURY</name>
<evidence type="ECO:0000259" key="5">
    <source>
        <dbReference type="Pfam" id="PF01497"/>
    </source>
</evidence>
<dbReference type="Gene3D" id="3.40.50.1980">
    <property type="entry name" value="Nitrogenase molybdenum iron protein domain"/>
    <property type="match status" value="2"/>
</dbReference>
<dbReference type="SUPFAM" id="SSF53807">
    <property type="entry name" value="Helical backbone' metal receptor"/>
    <property type="match status" value="1"/>
</dbReference>
<feature type="compositionally biased region" description="Low complexity" evidence="4">
    <location>
        <begin position="48"/>
        <end position="64"/>
    </location>
</feature>
<evidence type="ECO:0000313" key="6">
    <source>
        <dbReference type="EMBL" id="KOX91388.1"/>
    </source>
</evidence>
<feature type="compositionally biased region" description="Polar residues" evidence="4">
    <location>
        <begin position="36"/>
        <end position="47"/>
    </location>
</feature>
<dbReference type="PANTHER" id="PTHR30532">
    <property type="entry name" value="IRON III DICITRATE-BINDING PERIPLASMIC PROTEIN"/>
    <property type="match status" value="1"/>
</dbReference>
<gene>
    <name evidence="6" type="ORF">AMS69_19060</name>
</gene>
<evidence type="ECO:0000256" key="4">
    <source>
        <dbReference type="SAM" id="MobiDB-lite"/>
    </source>
</evidence>
<dbReference type="InterPro" id="IPR002491">
    <property type="entry name" value="ABC_transptr_periplasmic_BD"/>
</dbReference>
<dbReference type="OrthoDB" id="304381at2157"/>
<dbReference type="STRING" id="1705562.AMS69_19060"/>
<dbReference type="InterPro" id="IPR006311">
    <property type="entry name" value="TAT_signal"/>
</dbReference>
<comment type="subcellular location">
    <subcellularLocation>
        <location evidence="1">Cell envelope</location>
    </subcellularLocation>
</comment>
<protein>
    <submittedName>
        <fullName evidence="6">Fe3+-hydroxamate ABC transporter substrate-binding protein</fullName>
    </submittedName>
</protein>
<evidence type="ECO:0000256" key="3">
    <source>
        <dbReference type="ARBA" id="ARBA00022729"/>
    </source>
</evidence>
<keyword evidence="7" id="KW-1185">Reference proteome</keyword>